<dbReference type="Gene3D" id="3.40.50.1390">
    <property type="entry name" value="Resolvase, N-terminal catalytic domain"/>
    <property type="match status" value="1"/>
</dbReference>
<name>A0A8S5U4W5_9VIRU</name>
<dbReference type="InterPro" id="IPR006118">
    <property type="entry name" value="Recombinase_CS"/>
</dbReference>
<dbReference type="InterPro" id="IPR006119">
    <property type="entry name" value="Resolv_N"/>
</dbReference>
<evidence type="ECO:0000256" key="3">
    <source>
        <dbReference type="ARBA" id="ARBA00023172"/>
    </source>
</evidence>
<dbReference type="InterPro" id="IPR025827">
    <property type="entry name" value="Zn_ribbon_recom_dom"/>
</dbReference>
<feature type="coiled-coil region" evidence="6">
    <location>
        <begin position="461"/>
        <end position="518"/>
    </location>
</feature>
<dbReference type="GO" id="GO:0000150">
    <property type="term" value="F:DNA strand exchange activity"/>
    <property type="evidence" value="ECO:0007669"/>
    <property type="project" value="InterPro"/>
</dbReference>
<reference evidence="8" key="1">
    <citation type="journal article" date="2021" name="Proc. Natl. Acad. Sci. U.S.A.">
        <title>A Catalog of Tens of Thousands of Viruses from Human Metagenomes Reveals Hidden Associations with Chronic Diseases.</title>
        <authorList>
            <person name="Tisza M.J."/>
            <person name="Buck C.B."/>
        </authorList>
    </citation>
    <scope>NUCLEOTIDE SEQUENCE</scope>
    <source>
        <strain evidence="8">Cty4N14</strain>
    </source>
</reference>
<dbReference type="InterPro" id="IPR036162">
    <property type="entry name" value="Resolvase-like_N_sf"/>
</dbReference>
<evidence type="ECO:0000259" key="7">
    <source>
        <dbReference type="SMART" id="SM00857"/>
    </source>
</evidence>
<dbReference type="CDD" id="cd00338">
    <property type="entry name" value="Ser_Recombinase"/>
    <property type="match status" value="1"/>
</dbReference>
<feature type="active site" description="O-(5'-phospho-DNA)-serine intermediate" evidence="4 5">
    <location>
        <position position="45"/>
    </location>
</feature>
<keyword evidence="1" id="KW-0229">DNA integration</keyword>
<dbReference type="Pfam" id="PF07508">
    <property type="entry name" value="Recombinase"/>
    <property type="match status" value="1"/>
</dbReference>
<dbReference type="Pfam" id="PF00239">
    <property type="entry name" value="Resolvase"/>
    <property type="match status" value="1"/>
</dbReference>
<dbReference type="PANTHER" id="PTHR30461:SF23">
    <property type="entry name" value="DNA RECOMBINASE-RELATED"/>
    <property type="match status" value="1"/>
</dbReference>
<dbReference type="Gene3D" id="3.90.1750.20">
    <property type="entry name" value="Putative Large Serine Recombinase, Chain B, Domain 2"/>
    <property type="match status" value="1"/>
</dbReference>
<dbReference type="SMART" id="SM00857">
    <property type="entry name" value="Resolvase"/>
    <property type="match status" value="1"/>
</dbReference>
<dbReference type="GO" id="GO:0015074">
    <property type="term" value="P:DNA integration"/>
    <property type="evidence" value="ECO:0007669"/>
    <property type="project" value="UniProtKB-KW"/>
</dbReference>
<dbReference type="Pfam" id="PF13408">
    <property type="entry name" value="Zn_ribbon_recom"/>
    <property type="match status" value="1"/>
</dbReference>
<dbReference type="GO" id="GO:0003677">
    <property type="term" value="F:DNA binding"/>
    <property type="evidence" value="ECO:0007669"/>
    <property type="project" value="UniProtKB-KW"/>
</dbReference>
<dbReference type="InterPro" id="IPR038109">
    <property type="entry name" value="DNA_bind_recomb_sf"/>
</dbReference>
<evidence type="ECO:0000313" key="8">
    <source>
        <dbReference type="EMBL" id="DAF89461.1"/>
    </source>
</evidence>
<feature type="domain" description="Resolvase/invertase-type recombinase catalytic" evidence="7">
    <location>
        <begin position="38"/>
        <end position="185"/>
    </location>
</feature>
<evidence type="ECO:0000256" key="2">
    <source>
        <dbReference type="ARBA" id="ARBA00023125"/>
    </source>
</evidence>
<accession>A0A8S5U4W5</accession>
<dbReference type="InterPro" id="IPR050639">
    <property type="entry name" value="SSR_resolvase"/>
</dbReference>
<keyword evidence="3" id="KW-0233">DNA recombination</keyword>
<keyword evidence="6" id="KW-0175">Coiled coil</keyword>
<sequence length="687" mass="79244">MQSAFFFIPFFRFLGKGVFMAYVRNKKKILKFWSKKKAALYVRVSTRYQVDKDSLPFQRKKLKEYCKFLGIEDFVIFEDDGYSAKNTDRPHFQEMMSRVRDGEFSHLIVWKVDRVSRNLLDFAAMYQELKDHKVTFISMNEQFDTSTAIGEAMLKIILIFAELERNMTSERVTGIMLDRAEQGLWNGARMPVGYRWNPEIKFPEPDPEEAKIVQFIFDEYERVRSTTKIARYLNHNQIASKRGGQWTSKLIRDIIRSPFYIGTYRYNLRESGRGPLKPESEWIVRENNHPAIIAKEQFDRCNAIMDENGTSRDTSELRARKYVHTFSGRLVCGKCGANMIASKDRARANGWRPSMYRCAQRSRMMDCDNSKTVNESYIGPFIFNYVANLARIQKNFKNIKTLEQLEKELLKGPEFENMKVSKESLRRTFDALAFQEVGKGAYLPDIDLSDGDDDYTAAEQLSILKRELDKCKTAIDRLTDLYLYDPDSMTKEEFAKKKRDLVNKIAGYEKQIEASQATGDKDDLADLEFIRKASAFLVAQRIVSKKHVDYIQMALDLDNEILKDFVDQVIDRIEILEGRVQSIRFVNGLVHEFTYSTPADLPVCQKCGGRIGSTCGCRTRTFDFAGKSYRRIKVGDPGDKFHGVAGAVCPECSAQVGRWHHWKCGIERCPICGEQLIACEHGPNGKD</sequence>
<dbReference type="InterPro" id="IPR011109">
    <property type="entry name" value="DNA_bind_recombinase_dom"/>
</dbReference>
<protein>
    <submittedName>
        <fullName evidence="8">Integrase</fullName>
    </submittedName>
</protein>
<dbReference type="SUPFAM" id="SSF53041">
    <property type="entry name" value="Resolvase-like"/>
    <property type="match status" value="1"/>
</dbReference>
<evidence type="ECO:0000256" key="6">
    <source>
        <dbReference type="SAM" id="Coils"/>
    </source>
</evidence>
<proteinExistence type="predicted"/>
<dbReference type="EMBL" id="BK016011">
    <property type="protein sequence ID" value="DAF89461.1"/>
    <property type="molecule type" value="Genomic_DNA"/>
</dbReference>
<keyword evidence="2" id="KW-0238">DNA-binding</keyword>
<evidence type="ECO:0000256" key="4">
    <source>
        <dbReference type="PIRSR" id="PIRSR606118-50"/>
    </source>
</evidence>
<evidence type="ECO:0000256" key="5">
    <source>
        <dbReference type="PROSITE-ProRule" id="PRU10137"/>
    </source>
</evidence>
<dbReference type="PANTHER" id="PTHR30461">
    <property type="entry name" value="DNA-INVERTASE FROM LAMBDOID PROPHAGE"/>
    <property type="match status" value="1"/>
</dbReference>
<dbReference type="PROSITE" id="PS00397">
    <property type="entry name" value="RECOMBINASES_1"/>
    <property type="match status" value="1"/>
</dbReference>
<organism evidence="8">
    <name type="scientific">Phage sp. cty4N14</name>
    <dbReference type="NCBI Taxonomy" id="2825799"/>
    <lineage>
        <taxon>Viruses</taxon>
    </lineage>
</organism>
<evidence type="ECO:0000256" key="1">
    <source>
        <dbReference type="ARBA" id="ARBA00022908"/>
    </source>
</evidence>